<dbReference type="Proteomes" id="UP000076738">
    <property type="component" value="Unassembled WGS sequence"/>
</dbReference>
<dbReference type="EMBL" id="KV417266">
    <property type="protein sequence ID" value="KZP01460.1"/>
    <property type="molecule type" value="Genomic_DNA"/>
</dbReference>
<gene>
    <name evidence="2" type="ORF">CALVIDRAFT_559275</name>
</gene>
<accession>A0A167S0G9</accession>
<feature type="region of interest" description="Disordered" evidence="1">
    <location>
        <begin position="382"/>
        <end position="412"/>
    </location>
</feature>
<dbReference type="Gene3D" id="3.80.10.10">
    <property type="entry name" value="Ribonuclease Inhibitor"/>
    <property type="match status" value="1"/>
</dbReference>
<dbReference type="OrthoDB" id="3215314at2759"/>
<feature type="compositionally biased region" description="Basic and acidic residues" evidence="1">
    <location>
        <begin position="382"/>
        <end position="392"/>
    </location>
</feature>
<evidence type="ECO:0000256" key="1">
    <source>
        <dbReference type="SAM" id="MobiDB-lite"/>
    </source>
</evidence>
<evidence type="ECO:0008006" key="4">
    <source>
        <dbReference type="Google" id="ProtNLM"/>
    </source>
</evidence>
<dbReference type="AlphaFoldDB" id="A0A167S0G9"/>
<dbReference type="InterPro" id="IPR032675">
    <property type="entry name" value="LRR_dom_sf"/>
</dbReference>
<evidence type="ECO:0000313" key="2">
    <source>
        <dbReference type="EMBL" id="KZP01460.1"/>
    </source>
</evidence>
<protein>
    <recommendedName>
        <fullName evidence="4">RNI-like protein</fullName>
    </recommendedName>
</protein>
<sequence length="525" mass="58408">MSAHGIVLVRRPSGNQIILDEEGGEIKGGVVHMGHHGSPPYLNGFPRQELVERTYVPSLFDLCLAIVKSKPSLVDSITEVLSVPQAVRCIHALIRSPSDLRFVNPLTWLGWVKTCGRDLGEELLSYPYLALSDGNVLELARCPMSLSFCLLVNLNLNGSDSLDDSNIRQLGMLENLCVLDTSHTGITHAGVQALSQALMVDGDGQLRGPWRLRVWKLARCTRITSTAVEWLYKWPLLCALDLRGTRIINMYDSSGWHECKDTEQGFFGKHTIRHLSTSKGLFTCFPATVDISMQRHGRQDRMLPRHAAFSSIEDPLSPQRSFQDPLARLMDHLKRNREAMVNTLTERRDALAERTLQNEVATAEADTELRQTAALAFYRPLTERAPQEESRTRNAQNANSRPKKPQLFCRAPPPHSVLTQVVEAAQQARAVSELKVQTLRESEVGVARKRQKTMPSVLSIYARSPPVQHTSSVQVDQHAPARTSSPFARKATNSERLRTSMPGSMGGKQAAVGKARGRLALFRPP</sequence>
<reference evidence="2 3" key="1">
    <citation type="journal article" date="2016" name="Mol. Biol. Evol.">
        <title>Comparative Genomics of Early-Diverging Mushroom-Forming Fungi Provides Insights into the Origins of Lignocellulose Decay Capabilities.</title>
        <authorList>
            <person name="Nagy L.G."/>
            <person name="Riley R."/>
            <person name="Tritt A."/>
            <person name="Adam C."/>
            <person name="Daum C."/>
            <person name="Floudas D."/>
            <person name="Sun H."/>
            <person name="Yadav J.S."/>
            <person name="Pangilinan J."/>
            <person name="Larsson K.H."/>
            <person name="Matsuura K."/>
            <person name="Barry K."/>
            <person name="Labutti K."/>
            <person name="Kuo R."/>
            <person name="Ohm R.A."/>
            <person name="Bhattacharya S.S."/>
            <person name="Shirouzu T."/>
            <person name="Yoshinaga Y."/>
            <person name="Martin F.M."/>
            <person name="Grigoriev I.V."/>
            <person name="Hibbett D.S."/>
        </authorList>
    </citation>
    <scope>NUCLEOTIDE SEQUENCE [LARGE SCALE GENOMIC DNA]</scope>
    <source>
        <strain evidence="2 3">TUFC12733</strain>
    </source>
</reference>
<feature type="region of interest" description="Disordered" evidence="1">
    <location>
        <begin position="468"/>
        <end position="517"/>
    </location>
</feature>
<name>A0A167S0G9_CALVF</name>
<proteinExistence type="predicted"/>
<organism evidence="2 3">
    <name type="scientific">Calocera viscosa (strain TUFC12733)</name>
    <dbReference type="NCBI Taxonomy" id="1330018"/>
    <lineage>
        <taxon>Eukaryota</taxon>
        <taxon>Fungi</taxon>
        <taxon>Dikarya</taxon>
        <taxon>Basidiomycota</taxon>
        <taxon>Agaricomycotina</taxon>
        <taxon>Dacrymycetes</taxon>
        <taxon>Dacrymycetales</taxon>
        <taxon>Dacrymycetaceae</taxon>
        <taxon>Calocera</taxon>
    </lineage>
</organism>
<dbReference type="SUPFAM" id="SSF52047">
    <property type="entry name" value="RNI-like"/>
    <property type="match status" value="1"/>
</dbReference>
<keyword evidence="3" id="KW-1185">Reference proteome</keyword>
<evidence type="ECO:0000313" key="3">
    <source>
        <dbReference type="Proteomes" id="UP000076738"/>
    </source>
</evidence>